<name>A0A9Q1FZB2_SYNKA</name>
<protein>
    <submittedName>
        <fullName evidence="1">Uncharacterized protein</fullName>
    </submittedName>
</protein>
<sequence length="99" mass="11327">MLVHVECKGVLKWVRIPMTDDCYDYFQLIQEGPTHRPIRHNLSFEENEHTPDGHLLHVSKDCLNLVTAASATHSSLSEVANAANRMNKKKRLFNSPLLF</sequence>
<reference evidence="1" key="1">
    <citation type="journal article" date="2023" name="Science">
        <title>Genome structures resolve the early diversification of teleost fishes.</title>
        <authorList>
            <person name="Parey E."/>
            <person name="Louis A."/>
            <person name="Montfort J."/>
            <person name="Bouchez O."/>
            <person name="Roques C."/>
            <person name="Iampietro C."/>
            <person name="Lluch J."/>
            <person name="Castinel A."/>
            <person name="Donnadieu C."/>
            <person name="Desvignes T."/>
            <person name="Floi Bucao C."/>
            <person name="Jouanno E."/>
            <person name="Wen M."/>
            <person name="Mejri S."/>
            <person name="Dirks R."/>
            <person name="Jansen H."/>
            <person name="Henkel C."/>
            <person name="Chen W.J."/>
            <person name="Zahm M."/>
            <person name="Cabau C."/>
            <person name="Klopp C."/>
            <person name="Thompson A.W."/>
            <person name="Robinson-Rechavi M."/>
            <person name="Braasch I."/>
            <person name="Lecointre G."/>
            <person name="Bobe J."/>
            <person name="Postlethwait J.H."/>
            <person name="Berthelot C."/>
            <person name="Roest Crollius H."/>
            <person name="Guiguen Y."/>
        </authorList>
    </citation>
    <scope>NUCLEOTIDE SEQUENCE</scope>
    <source>
        <strain evidence="1">WJC10195</strain>
    </source>
</reference>
<dbReference type="Proteomes" id="UP001152622">
    <property type="component" value="Chromosome 3"/>
</dbReference>
<proteinExistence type="predicted"/>
<accession>A0A9Q1FZB2</accession>
<comment type="caution">
    <text evidence="1">The sequence shown here is derived from an EMBL/GenBank/DDBJ whole genome shotgun (WGS) entry which is preliminary data.</text>
</comment>
<organism evidence="1 2">
    <name type="scientific">Synaphobranchus kaupii</name>
    <name type="common">Kaup's arrowtooth eel</name>
    <dbReference type="NCBI Taxonomy" id="118154"/>
    <lineage>
        <taxon>Eukaryota</taxon>
        <taxon>Metazoa</taxon>
        <taxon>Chordata</taxon>
        <taxon>Craniata</taxon>
        <taxon>Vertebrata</taxon>
        <taxon>Euteleostomi</taxon>
        <taxon>Actinopterygii</taxon>
        <taxon>Neopterygii</taxon>
        <taxon>Teleostei</taxon>
        <taxon>Anguilliformes</taxon>
        <taxon>Synaphobranchidae</taxon>
        <taxon>Synaphobranchus</taxon>
    </lineage>
</organism>
<evidence type="ECO:0000313" key="2">
    <source>
        <dbReference type="Proteomes" id="UP001152622"/>
    </source>
</evidence>
<keyword evidence="2" id="KW-1185">Reference proteome</keyword>
<dbReference type="EMBL" id="JAINUF010000003">
    <property type="protein sequence ID" value="KAJ8370362.1"/>
    <property type="molecule type" value="Genomic_DNA"/>
</dbReference>
<dbReference type="AlphaFoldDB" id="A0A9Q1FZB2"/>
<gene>
    <name evidence="1" type="ORF">SKAU_G00103900</name>
</gene>
<evidence type="ECO:0000313" key="1">
    <source>
        <dbReference type="EMBL" id="KAJ8370362.1"/>
    </source>
</evidence>